<evidence type="ECO:0000313" key="3">
    <source>
        <dbReference type="Proteomes" id="UP001499852"/>
    </source>
</evidence>
<keyword evidence="1" id="KW-1133">Transmembrane helix</keyword>
<keyword evidence="1" id="KW-0472">Membrane</keyword>
<dbReference type="Proteomes" id="UP001499852">
    <property type="component" value="Unassembled WGS sequence"/>
</dbReference>
<feature type="transmembrane region" description="Helical" evidence="1">
    <location>
        <begin position="41"/>
        <end position="62"/>
    </location>
</feature>
<dbReference type="RefSeq" id="WP_345738539.1">
    <property type="nucleotide sequence ID" value="NZ_BAABIA010000011.1"/>
</dbReference>
<keyword evidence="1" id="KW-0812">Transmembrane</keyword>
<accession>A0ABP9PMZ7</accession>
<reference evidence="3" key="1">
    <citation type="journal article" date="2019" name="Int. J. Syst. Evol. Microbiol.">
        <title>The Global Catalogue of Microorganisms (GCM) 10K type strain sequencing project: providing services to taxonomists for standard genome sequencing and annotation.</title>
        <authorList>
            <consortium name="The Broad Institute Genomics Platform"/>
            <consortium name="The Broad Institute Genome Sequencing Center for Infectious Disease"/>
            <person name="Wu L."/>
            <person name="Ma J."/>
        </authorList>
    </citation>
    <scope>NUCLEOTIDE SEQUENCE [LARGE SCALE GENOMIC DNA]</scope>
    <source>
        <strain evidence="3">JCM 18053</strain>
    </source>
</reference>
<protein>
    <recommendedName>
        <fullName evidence="4">Holin</fullName>
    </recommendedName>
</protein>
<feature type="transmembrane region" description="Helical" evidence="1">
    <location>
        <begin position="12"/>
        <end position="29"/>
    </location>
</feature>
<evidence type="ECO:0000313" key="2">
    <source>
        <dbReference type="EMBL" id="GAA5148069.1"/>
    </source>
</evidence>
<sequence length="72" mass="7658">MNPTQTLQGKLTYAGIVISAVGALGRLFGLHLPTDEAQGMVAIAAANWDTIAEFGGLATAAYGRLRINWRKK</sequence>
<keyword evidence="3" id="KW-1185">Reference proteome</keyword>
<gene>
    <name evidence="2" type="ORF">GCM10023213_43650</name>
</gene>
<evidence type="ECO:0008006" key="4">
    <source>
        <dbReference type="Google" id="ProtNLM"/>
    </source>
</evidence>
<organism evidence="2 3">
    <name type="scientific">Prosthecobacter algae</name>
    <dbReference type="NCBI Taxonomy" id="1144682"/>
    <lineage>
        <taxon>Bacteria</taxon>
        <taxon>Pseudomonadati</taxon>
        <taxon>Verrucomicrobiota</taxon>
        <taxon>Verrucomicrobiia</taxon>
        <taxon>Verrucomicrobiales</taxon>
        <taxon>Verrucomicrobiaceae</taxon>
        <taxon>Prosthecobacter</taxon>
    </lineage>
</organism>
<name>A0ABP9PMZ7_9BACT</name>
<dbReference type="EMBL" id="BAABIA010000011">
    <property type="protein sequence ID" value="GAA5148069.1"/>
    <property type="molecule type" value="Genomic_DNA"/>
</dbReference>
<comment type="caution">
    <text evidence="2">The sequence shown here is derived from an EMBL/GenBank/DDBJ whole genome shotgun (WGS) entry which is preliminary data.</text>
</comment>
<proteinExistence type="predicted"/>
<evidence type="ECO:0000256" key="1">
    <source>
        <dbReference type="SAM" id="Phobius"/>
    </source>
</evidence>